<protein>
    <recommendedName>
        <fullName evidence="3">TRIO and F-actin-binding protein-like</fullName>
    </recommendedName>
</protein>
<dbReference type="AlphaFoldDB" id="A0A452UIN4"/>
<feature type="compositionally biased region" description="Basic and acidic residues" evidence="1">
    <location>
        <begin position="53"/>
        <end position="64"/>
    </location>
</feature>
<feature type="compositionally biased region" description="Polar residues" evidence="1">
    <location>
        <begin position="65"/>
        <end position="75"/>
    </location>
</feature>
<dbReference type="Ensembl" id="ENSUMAT00000024591.1">
    <property type="protein sequence ID" value="ENSUMAP00000020754.1"/>
    <property type="gene ID" value="ENSUMAG00000015204.1"/>
</dbReference>
<dbReference type="OMA" id="WVEPWGL"/>
<proteinExistence type="predicted"/>
<sequence>MEEVAGNAPCEHFEANVLAQSCCQNCFHPEEAHRPRHQEPGSPPSAGVPYCDLPRRPPASEDPPRSSTSGSQTLEAPNVLSPCFPGRTGTLLKGRRRPPAGTSSP</sequence>
<evidence type="ECO:0000313" key="2">
    <source>
        <dbReference type="Ensembl" id="ENSUMAP00000020754"/>
    </source>
</evidence>
<feature type="region of interest" description="Disordered" evidence="1">
    <location>
        <begin position="32"/>
        <end position="105"/>
    </location>
</feature>
<name>A0A452UIN4_URSMA</name>
<evidence type="ECO:0000256" key="1">
    <source>
        <dbReference type="SAM" id="MobiDB-lite"/>
    </source>
</evidence>
<dbReference type="GeneTree" id="ENSGT00910000147435"/>
<organism evidence="2">
    <name type="scientific">Ursus maritimus</name>
    <name type="common">Polar bear</name>
    <name type="synonym">Thalarctos maritimus</name>
    <dbReference type="NCBI Taxonomy" id="29073"/>
    <lineage>
        <taxon>Eukaryota</taxon>
        <taxon>Metazoa</taxon>
        <taxon>Chordata</taxon>
        <taxon>Craniata</taxon>
        <taxon>Vertebrata</taxon>
        <taxon>Euteleostomi</taxon>
        <taxon>Mammalia</taxon>
        <taxon>Eutheria</taxon>
        <taxon>Laurasiatheria</taxon>
        <taxon>Carnivora</taxon>
        <taxon>Caniformia</taxon>
        <taxon>Ursidae</taxon>
        <taxon>Ursus</taxon>
    </lineage>
</organism>
<accession>A0A452UIN4</accession>
<evidence type="ECO:0008006" key="3">
    <source>
        <dbReference type="Google" id="ProtNLM"/>
    </source>
</evidence>
<reference evidence="2" key="1">
    <citation type="submission" date="2019-03" db="UniProtKB">
        <authorList>
            <consortium name="Ensembl"/>
        </authorList>
    </citation>
    <scope>IDENTIFICATION</scope>
</reference>